<accession>A0A645CKH8</accession>
<gene>
    <name evidence="1" type="ORF">SDC9_124483</name>
</gene>
<organism evidence="1">
    <name type="scientific">bioreactor metagenome</name>
    <dbReference type="NCBI Taxonomy" id="1076179"/>
    <lineage>
        <taxon>unclassified sequences</taxon>
        <taxon>metagenomes</taxon>
        <taxon>ecological metagenomes</taxon>
    </lineage>
</organism>
<dbReference type="InterPro" id="IPR012902">
    <property type="entry name" value="N_methyl_site"/>
</dbReference>
<name>A0A645CKH8_9ZZZZ</name>
<dbReference type="Gene3D" id="3.30.700.10">
    <property type="entry name" value="Glycoprotein, Type 4 Pilin"/>
    <property type="match status" value="1"/>
</dbReference>
<protein>
    <recommendedName>
        <fullName evidence="2">Type II secretion system protein G</fullName>
    </recommendedName>
</protein>
<dbReference type="PANTHER" id="PTHR30093">
    <property type="entry name" value="GENERAL SECRETION PATHWAY PROTEIN G"/>
    <property type="match status" value="1"/>
</dbReference>
<dbReference type="NCBIfam" id="TIGR02532">
    <property type="entry name" value="IV_pilin_GFxxxE"/>
    <property type="match status" value="1"/>
</dbReference>
<dbReference type="InterPro" id="IPR045584">
    <property type="entry name" value="Pilin-like"/>
</dbReference>
<dbReference type="PANTHER" id="PTHR30093:SF2">
    <property type="entry name" value="TYPE II SECRETION SYSTEM PROTEIN H"/>
    <property type="match status" value="1"/>
</dbReference>
<evidence type="ECO:0008006" key="2">
    <source>
        <dbReference type="Google" id="ProtNLM"/>
    </source>
</evidence>
<proteinExistence type="predicted"/>
<comment type="caution">
    <text evidence="1">The sequence shown here is derived from an EMBL/GenBank/DDBJ whole genome shotgun (WGS) entry which is preliminary data.</text>
</comment>
<dbReference type="SUPFAM" id="SSF54523">
    <property type="entry name" value="Pili subunits"/>
    <property type="match status" value="1"/>
</dbReference>
<evidence type="ECO:0000313" key="1">
    <source>
        <dbReference type="EMBL" id="MPM77480.1"/>
    </source>
</evidence>
<dbReference type="EMBL" id="VSSQ01027965">
    <property type="protein sequence ID" value="MPM77480.1"/>
    <property type="molecule type" value="Genomic_DNA"/>
</dbReference>
<dbReference type="AlphaFoldDB" id="A0A645CKH8"/>
<reference evidence="1" key="1">
    <citation type="submission" date="2019-08" db="EMBL/GenBank/DDBJ databases">
        <authorList>
            <person name="Kucharzyk K."/>
            <person name="Murdoch R.W."/>
            <person name="Higgins S."/>
            <person name="Loffler F."/>
        </authorList>
    </citation>
    <scope>NUCLEOTIDE SEQUENCE</scope>
</reference>
<sequence length="236" mass="25474">MRRKLFTLIELLVVIAIIAILAAMLLPALSAARERARATTCIAQLKDVGLAVAMYGQMSGGDYFYSANAASASLNGDASGNFYWGSKLIAMGLLPDGRSIFCPSIPLPNAASGYPDTTYAYGACYKTASATAFPVFDFGQSALECDPTWIMIAGDGFCKSTQKPCYRMYGWNNTSESYSRPATIHNGFCNMLFSDGHVGSLTPAGLADVRQAPGAYTNRLNYYYDMNKADYVAIPR</sequence>